<protein>
    <submittedName>
        <fullName evidence="3">Uncharacterized protein</fullName>
    </submittedName>
</protein>
<feature type="region of interest" description="Disordered" evidence="1">
    <location>
        <begin position="201"/>
        <end position="221"/>
    </location>
</feature>
<name>A0A6C0JNR0_9ZZZZ</name>
<organism evidence="3">
    <name type="scientific">viral metagenome</name>
    <dbReference type="NCBI Taxonomy" id="1070528"/>
    <lineage>
        <taxon>unclassified sequences</taxon>
        <taxon>metagenomes</taxon>
        <taxon>organismal metagenomes</taxon>
    </lineage>
</organism>
<proteinExistence type="predicted"/>
<dbReference type="EMBL" id="MN740684">
    <property type="protein sequence ID" value="QHU07415.1"/>
    <property type="molecule type" value="Genomic_DNA"/>
</dbReference>
<keyword evidence="2" id="KW-0472">Membrane</keyword>
<evidence type="ECO:0000256" key="2">
    <source>
        <dbReference type="SAM" id="Phobius"/>
    </source>
</evidence>
<evidence type="ECO:0000256" key="1">
    <source>
        <dbReference type="SAM" id="MobiDB-lite"/>
    </source>
</evidence>
<keyword evidence="2" id="KW-1133">Transmembrane helix</keyword>
<accession>A0A6C0JNR0</accession>
<keyword evidence="2" id="KW-0812">Transmembrane</keyword>
<feature type="compositionally biased region" description="Polar residues" evidence="1">
    <location>
        <begin position="205"/>
        <end position="216"/>
    </location>
</feature>
<reference evidence="3" key="1">
    <citation type="journal article" date="2020" name="Nature">
        <title>Giant virus diversity and host interactions through global metagenomics.</title>
        <authorList>
            <person name="Schulz F."/>
            <person name="Roux S."/>
            <person name="Paez-Espino D."/>
            <person name="Jungbluth S."/>
            <person name="Walsh D.A."/>
            <person name="Denef V.J."/>
            <person name="McMahon K.D."/>
            <person name="Konstantinidis K.T."/>
            <person name="Eloe-Fadrosh E.A."/>
            <person name="Kyrpides N.C."/>
            <person name="Woyke T."/>
        </authorList>
    </citation>
    <scope>NUCLEOTIDE SEQUENCE</scope>
    <source>
        <strain evidence="3">GVMAG-S-1040241-154</strain>
    </source>
</reference>
<feature type="transmembrane region" description="Helical" evidence="2">
    <location>
        <begin position="296"/>
        <end position="316"/>
    </location>
</feature>
<sequence>MNYATLLEAYQEESFSKKGKKKTNIPVENDKINIEEYKKEFNHCEPLQPPHYKLPLSNKSIDEYNRAYETFLRERKINELHKSNNQENVIISNPNDNKTNNKNNINIYENYDKIKLEQIDDIEPYIDEDLENYLNINDFKNSSYEVNDYVCGDTYKQDFMNKEYDLKTQDSLKFDKKDYGKMPRKNKVEYNEIANYSPLLETRNYHSPPSQYSQPMYKQRPRTYENRYQDDITEYPMMEREFNKTYKSNNIVNELKYENEMLKQKLNQQNSDVKIDTFTNSVNLNNNEVNTFYKNLINIGIFILIGVFLIFLIDLLTELALHKGMKQTVEILAPLLEELKTLRNR</sequence>
<dbReference type="AlphaFoldDB" id="A0A6C0JNR0"/>
<evidence type="ECO:0000313" key="3">
    <source>
        <dbReference type="EMBL" id="QHU07415.1"/>
    </source>
</evidence>